<evidence type="ECO:0000313" key="6">
    <source>
        <dbReference type="EMBL" id="USS85766.1"/>
    </source>
</evidence>
<evidence type="ECO:0000313" key="7">
    <source>
        <dbReference type="Proteomes" id="UP001056707"/>
    </source>
</evidence>
<dbReference type="SUPFAM" id="SSF53623">
    <property type="entry name" value="MurD-like peptide ligases, catalytic domain"/>
    <property type="match status" value="1"/>
</dbReference>
<dbReference type="PANTHER" id="PTHR23135">
    <property type="entry name" value="MUR LIGASE FAMILY MEMBER"/>
    <property type="match status" value="1"/>
</dbReference>
<comment type="similarity">
    <text evidence="2">Belongs to the MurCDEF family. MurE subfamily.</text>
</comment>
<accession>A0ABY5BT45</accession>
<dbReference type="InterPro" id="IPR004101">
    <property type="entry name" value="Mur_ligase_C"/>
</dbReference>
<dbReference type="SUPFAM" id="SSF53244">
    <property type="entry name" value="MurD-like peptide ligases, peptide-binding domain"/>
    <property type="match status" value="1"/>
</dbReference>
<dbReference type="InterPro" id="IPR036615">
    <property type="entry name" value="Mur_ligase_C_dom_sf"/>
</dbReference>
<dbReference type="Pfam" id="PF02875">
    <property type="entry name" value="Mur_ligase_C"/>
    <property type="match status" value="1"/>
</dbReference>
<evidence type="ECO:0000256" key="3">
    <source>
        <dbReference type="RuleBase" id="RU004135"/>
    </source>
</evidence>
<dbReference type="EC" id="6.3.2.13" evidence="6"/>
<keyword evidence="3" id="KW-0573">Peptidoglycan synthesis</keyword>
<organism evidence="6 7">
    <name type="scientific">Fructilactobacillus myrtifloralis</name>
    <dbReference type="NCBI Taxonomy" id="2940301"/>
    <lineage>
        <taxon>Bacteria</taxon>
        <taxon>Bacillati</taxon>
        <taxon>Bacillota</taxon>
        <taxon>Bacilli</taxon>
        <taxon>Lactobacillales</taxon>
        <taxon>Lactobacillaceae</taxon>
        <taxon>Fructilactobacillus</taxon>
    </lineage>
</organism>
<dbReference type="Proteomes" id="UP001056707">
    <property type="component" value="Chromosome"/>
</dbReference>
<feature type="domain" description="Mur ligase central" evidence="5">
    <location>
        <begin position="111"/>
        <end position="331"/>
    </location>
</feature>
<dbReference type="SUPFAM" id="SSF63418">
    <property type="entry name" value="MurE/MurF N-terminal domain"/>
    <property type="match status" value="1"/>
</dbReference>
<keyword evidence="3" id="KW-0133">Cell shape</keyword>
<dbReference type="InterPro" id="IPR013221">
    <property type="entry name" value="Mur_ligase_cen"/>
</dbReference>
<dbReference type="NCBIfam" id="TIGR01085">
    <property type="entry name" value="murE"/>
    <property type="match status" value="1"/>
</dbReference>
<comment type="pathway">
    <text evidence="1 3">Cell wall biogenesis; peptidoglycan biosynthesis.</text>
</comment>
<dbReference type="InterPro" id="IPR005761">
    <property type="entry name" value="UDP-N-AcMur-Glu-dNH2Pim_ligase"/>
</dbReference>
<keyword evidence="3" id="KW-0961">Cell wall biogenesis/degradation</keyword>
<dbReference type="EMBL" id="CP097116">
    <property type="protein sequence ID" value="USS85766.1"/>
    <property type="molecule type" value="Genomic_DNA"/>
</dbReference>
<dbReference type="Gene3D" id="3.40.1390.10">
    <property type="entry name" value="MurE/MurF, N-terminal domain"/>
    <property type="match status" value="1"/>
</dbReference>
<keyword evidence="6" id="KW-0436">Ligase</keyword>
<name>A0ABY5BT45_9LACO</name>
<reference evidence="6" key="1">
    <citation type="submission" date="2022-05" db="EMBL/GenBank/DDBJ databases">
        <authorList>
            <person name="Oliphant S.A."/>
            <person name="Watson-Haigh N.S."/>
            <person name="Sumby K.M."/>
            <person name="Gardner J.M."/>
            <person name="Jiranek V."/>
        </authorList>
    </citation>
    <scope>NUCLEOTIDE SEQUENCE</scope>
    <source>
        <strain evidence="6">KI16_H9</strain>
    </source>
</reference>
<dbReference type="PANTHER" id="PTHR23135:SF4">
    <property type="entry name" value="UDP-N-ACETYLMURAMOYL-L-ALANYL-D-GLUTAMATE--2,6-DIAMINOPIMELATE LIGASE MURE HOMOLOG, CHLOROPLASTIC"/>
    <property type="match status" value="1"/>
</dbReference>
<gene>
    <name evidence="6" type="ORF">M3M35_00715</name>
</gene>
<dbReference type="GO" id="GO:0008765">
    <property type="term" value="F:UDP-N-acetylmuramoylalanyl-D-glutamate-2,6-diaminopimelate ligase activity"/>
    <property type="evidence" value="ECO:0007669"/>
    <property type="project" value="UniProtKB-EC"/>
</dbReference>
<dbReference type="NCBIfam" id="NF001130">
    <property type="entry name" value="PRK00139.2-4"/>
    <property type="match status" value="1"/>
</dbReference>
<evidence type="ECO:0000259" key="5">
    <source>
        <dbReference type="Pfam" id="PF08245"/>
    </source>
</evidence>
<dbReference type="InterPro" id="IPR035911">
    <property type="entry name" value="MurE/MurF_N"/>
</dbReference>
<protein>
    <submittedName>
        <fullName evidence="6">UDP-N-acetylmuramoyl-L-alanyl-D-glutamate--2, 6-diaminopimelate ligase</fullName>
        <ecNumber evidence="6">6.3.2.13</ecNumber>
    </submittedName>
</protein>
<comment type="subcellular location">
    <subcellularLocation>
        <location evidence="3">Cytoplasm</location>
    </subcellularLocation>
</comment>
<keyword evidence="3" id="KW-0131">Cell cycle</keyword>
<proteinExistence type="inferred from homology"/>
<dbReference type="InterPro" id="IPR036565">
    <property type="entry name" value="Mur-like_cat_sf"/>
</dbReference>
<evidence type="ECO:0000256" key="1">
    <source>
        <dbReference type="ARBA" id="ARBA00004752"/>
    </source>
</evidence>
<keyword evidence="7" id="KW-1185">Reference proteome</keyword>
<sequence length="514" mass="56467">MLSTAEIINLLQEHQLLQEVRGSENQATFAYVSYDSRDVQVDTLFFCKGNFKPAYLTTAIAAGATGFVTEQPQGADSQLTEFVVTDVQKAMALLAAAFFAFPQNELELFAITGTKGKTTTAYFLREAINAATNGKTALFSTVNTILGPDPEDTFKSALTTPESLDLFKNMRTAVDRGMRFLVMEVSSQAYLKNRVYNLAFNYGSFLNISPDHVGENEHPTFANYLHCKEQLVVNSHHVVINAATNHLQDVYFAAKATTAPENLYLYARNGTQTELPVQLDFTFDSEADTLTDNEIYLRSLTKHAQALHLDGKYQIGIPGDYNETNAVDAIINAGLAGFTREQLLAGLASTQIPGRMERYVSADHGTIYVDYAHNYASTKALLQFLKTQAPSGKTIAVVGSPGNKGIDRREGFGKALSEEADVAILTTDDPGFEDPLTIAKAIDQHINHDRVQVYYELDRKKAIQKAIQMGTPNDIIVVLGKGQDPYQKVNGVDLPYPTDSTIVQQLLDADDGQD</sequence>
<dbReference type="Pfam" id="PF08245">
    <property type="entry name" value="Mur_ligase_M"/>
    <property type="match status" value="1"/>
</dbReference>
<feature type="domain" description="Mur ligase C-terminal" evidence="4">
    <location>
        <begin position="354"/>
        <end position="482"/>
    </location>
</feature>
<keyword evidence="3" id="KW-0132">Cell division</keyword>
<evidence type="ECO:0000259" key="4">
    <source>
        <dbReference type="Pfam" id="PF02875"/>
    </source>
</evidence>
<dbReference type="Gene3D" id="3.90.190.20">
    <property type="entry name" value="Mur ligase, C-terminal domain"/>
    <property type="match status" value="1"/>
</dbReference>
<dbReference type="Gene3D" id="3.40.1190.10">
    <property type="entry name" value="Mur-like, catalytic domain"/>
    <property type="match status" value="1"/>
</dbReference>
<evidence type="ECO:0000256" key="2">
    <source>
        <dbReference type="ARBA" id="ARBA00005898"/>
    </source>
</evidence>